<sequence length="117" mass="12725">MFLGSDNAEMVTENIDVFMPHGKVRQGLVSAIGGLLSKCSFTPKTSRFTLLECLFVLVYANSDEVSVVAVHDFIECSLMLGEKELIEGEIAEINNRVGSSGIITIVTTNPGYILVRI</sequence>
<comment type="caution">
    <text evidence="1">The sequence shown here is derived from an EMBL/GenBank/DDBJ whole genome shotgun (WGS) entry which is preliminary data.</text>
</comment>
<proteinExistence type="predicted"/>
<name>A0AAD4T458_9MAGN</name>
<dbReference type="AlphaFoldDB" id="A0AAD4T458"/>
<dbReference type="Proteomes" id="UP001202328">
    <property type="component" value="Unassembled WGS sequence"/>
</dbReference>
<evidence type="ECO:0000313" key="1">
    <source>
        <dbReference type="EMBL" id="KAI3934261.1"/>
    </source>
</evidence>
<evidence type="ECO:0000313" key="2">
    <source>
        <dbReference type="Proteomes" id="UP001202328"/>
    </source>
</evidence>
<keyword evidence="2" id="KW-1185">Reference proteome</keyword>
<gene>
    <name evidence="1" type="ORF">MKW98_009242</name>
</gene>
<protein>
    <submittedName>
        <fullName evidence="1">Uncharacterized protein</fullName>
    </submittedName>
</protein>
<accession>A0AAD4T458</accession>
<dbReference type="EMBL" id="JAJJMB010006586">
    <property type="protein sequence ID" value="KAI3934261.1"/>
    <property type="molecule type" value="Genomic_DNA"/>
</dbReference>
<reference evidence="1" key="1">
    <citation type="submission" date="2022-04" db="EMBL/GenBank/DDBJ databases">
        <title>A functionally conserved STORR gene fusion in Papaver species that diverged 16.8 million years ago.</title>
        <authorList>
            <person name="Catania T."/>
        </authorList>
    </citation>
    <scope>NUCLEOTIDE SEQUENCE</scope>
    <source>
        <strain evidence="1">S-188037</strain>
    </source>
</reference>
<organism evidence="1 2">
    <name type="scientific">Papaver atlanticum</name>
    <dbReference type="NCBI Taxonomy" id="357466"/>
    <lineage>
        <taxon>Eukaryota</taxon>
        <taxon>Viridiplantae</taxon>
        <taxon>Streptophyta</taxon>
        <taxon>Embryophyta</taxon>
        <taxon>Tracheophyta</taxon>
        <taxon>Spermatophyta</taxon>
        <taxon>Magnoliopsida</taxon>
        <taxon>Ranunculales</taxon>
        <taxon>Papaveraceae</taxon>
        <taxon>Papaveroideae</taxon>
        <taxon>Papaver</taxon>
    </lineage>
</organism>